<evidence type="ECO:0000256" key="1">
    <source>
        <dbReference type="SAM" id="MobiDB-lite"/>
    </source>
</evidence>
<dbReference type="Proteomes" id="UP001154282">
    <property type="component" value="Unassembled WGS sequence"/>
</dbReference>
<evidence type="ECO:0008006" key="4">
    <source>
        <dbReference type="Google" id="ProtNLM"/>
    </source>
</evidence>
<comment type="caution">
    <text evidence="2">The sequence shown here is derived from an EMBL/GenBank/DDBJ whole genome shotgun (WGS) entry which is preliminary data.</text>
</comment>
<organism evidence="2 3">
    <name type="scientific">Linum tenue</name>
    <dbReference type="NCBI Taxonomy" id="586396"/>
    <lineage>
        <taxon>Eukaryota</taxon>
        <taxon>Viridiplantae</taxon>
        <taxon>Streptophyta</taxon>
        <taxon>Embryophyta</taxon>
        <taxon>Tracheophyta</taxon>
        <taxon>Spermatophyta</taxon>
        <taxon>Magnoliopsida</taxon>
        <taxon>eudicotyledons</taxon>
        <taxon>Gunneridae</taxon>
        <taxon>Pentapetalae</taxon>
        <taxon>rosids</taxon>
        <taxon>fabids</taxon>
        <taxon>Malpighiales</taxon>
        <taxon>Linaceae</taxon>
        <taxon>Linum</taxon>
    </lineage>
</organism>
<protein>
    <recommendedName>
        <fullName evidence="4">Maturase K</fullName>
    </recommendedName>
</protein>
<sequence>ARFGRLHLQFFRAFLSLNSQIIEFHLLTRALKREREKVRNHPNGEIGANVIGSFQRIIIQQIPKKDLVSNRESRSVSSSSQLCRNSPSSIRCRKPPSTPPRKIAGSSLMGSLTSDIICLD</sequence>
<gene>
    <name evidence="2" type="ORF">LITE_LOCUS6851</name>
</gene>
<feature type="compositionally biased region" description="Low complexity" evidence="1">
    <location>
        <begin position="75"/>
        <end position="86"/>
    </location>
</feature>
<dbReference type="EMBL" id="CAMGYJ010000003">
    <property type="protein sequence ID" value="CAI0390720.1"/>
    <property type="molecule type" value="Genomic_DNA"/>
</dbReference>
<reference evidence="2" key="1">
    <citation type="submission" date="2022-08" db="EMBL/GenBank/DDBJ databases">
        <authorList>
            <person name="Gutierrez-Valencia J."/>
        </authorList>
    </citation>
    <scope>NUCLEOTIDE SEQUENCE</scope>
</reference>
<feature type="region of interest" description="Disordered" evidence="1">
    <location>
        <begin position="70"/>
        <end position="107"/>
    </location>
</feature>
<proteinExistence type="predicted"/>
<accession>A0AAV0HZB8</accession>
<keyword evidence="3" id="KW-1185">Reference proteome</keyword>
<name>A0AAV0HZB8_9ROSI</name>
<feature type="non-terminal residue" evidence="2">
    <location>
        <position position="1"/>
    </location>
</feature>
<evidence type="ECO:0000313" key="2">
    <source>
        <dbReference type="EMBL" id="CAI0390720.1"/>
    </source>
</evidence>
<dbReference type="AlphaFoldDB" id="A0AAV0HZB8"/>
<evidence type="ECO:0000313" key="3">
    <source>
        <dbReference type="Proteomes" id="UP001154282"/>
    </source>
</evidence>